<proteinExistence type="predicted"/>
<feature type="transmembrane region" description="Helical" evidence="1">
    <location>
        <begin position="113"/>
        <end position="135"/>
    </location>
</feature>
<keyword evidence="3" id="KW-1185">Reference proteome</keyword>
<evidence type="ECO:0000256" key="1">
    <source>
        <dbReference type="SAM" id="Phobius"/>
    </source>
</evidence>
<sequence length="141" mass="15445">METATTLTLVACGLFFLTGLLTGIWKHSAMMTNASRMAPTYVDIAHRASLLYAFASLVLLKFIEFSPFPSWVNTTAAAAPLLFFAVAIGRYLSLARSNETDNQYKLPLDATRVVMPMLIVAEVGGFGVLFAGFLLRRFAGW</sequence>
<protein>
    <recommendedName>
        <fullName evidence="4">Integral membrane protein</fullName>
    </recommendedName>
</protein>
<gene>
    <name evidence="2" type="ORF">SYV04_00220</name>
</gene>
<name>A0ABU5GUB4_9BACT</name>
<keyword evidence="1" id="KW-0812">Transmembrane</keyword>
<evidence type="ECO:0000313" key="3">
    <source>
        <dbReference type="Proteomes" id="UP001291309"/>
    </source>
</evidence>
<keyword evidence="1" id="KW-1133">Transmembrane helix</keyword>
<feature type="transmembrane region" description="Helical" evidence="1">
    <location>
        <begin position="75"/>
        <end position="92"/>
    </location>
</feature>
<evidence type="ECO:0008006" key="4">
    <source>
        <dbReference type="Google" id="ProtNLM"/>
    </source>
</evidence>
<dbReference type="Proteomes" id="UP001291309">
    <property type="component" value="Unassembled WGS sequence"/>
</dbReference>
<dbReference type="EMBL" id="JAXIVS010000001">
    <property type="protein sequence ID" value="MDY7224778.1"/>
    <property type="molecule type" value="Genomic_DNA"/>
</dbReference>
<evidence type="ECO:0000313" key="2">
    <source>
        <dbReference type="EMBL" id="MDY7224778.1"/>
    </source>
</evidence>
<organism evidence="2 3">
    <name type="scientific">Hyalangium rubrum</name>
    <dbReference type="NCBI Taxonomy" id="3103134"/>
    <lineage>
        <taxon>Bacteria</taxon>
        <taxon>Pseudomonadati</taxon>
        <taxon>Myxococcota</taxon>
        <taxon>Myxococcia</taxon>
        <taxon>Myxococcales</taxon>
        <taxon>Cystobacterineae</taxon>
        <taxon>Archangiaceae</taxon>
        <taxon>Hyalangium</taxon>
    </lineage>
</organism>
<comment type="caution">
    <text evidence="2">The sequence shown here is derived from an EMBL/GenBank/DDBJ whole genome shotgun (WGS) entry which is preliminary data.</text>
</comment>
<feature type="transmembrane region" description="Helical" evidence="1">
    <location>
        <begin position="44"/>
        <end position="63"/>
    </location>
</feature>
<dbReference type="RefSeq" id="WP_321543510.1">
    <property type="nucleotide sequence ID" value="NZ_JAXIVS010000001.1"/>
</dbReference>
<keyword evidence="1" id="KW-0472">Membrane</keyword>
<feature type="transmembrane region" description="Helical" evidence="1">
    <location>
        <begin position="6"/>
        <end position="24"/>
    </location>
</feature>
<reference evidence="2 3" key="1">
    <citation type="submission" date="2023-12" db="EMBL/GenBank/DDBJ databases">
        <title>the genome sequence of Hyalangium sp. s54d21.</title>
        <authorList>
            <person name="Zhang X."/>
        </authorList>
    </citation>
    <scope>NUCLEOTIDE SEQUENCE [LARGE SCALE GENOMIC DNA]</scope>
    <source>
        <strain evidence="3">s54d21</strain>
    </source>
</reference>
<accession>A0ABU5GUB4</accession>